<dbReference type="NCBIfam" id="TIGR04255">
    <property type="entry name" value="sporadTIGR04255"/>
    <property type="match status" value="1"/>
</dbReference>
<proteinExistence type="predicted"/>
<comment type="caution">
    <text evidence="1">The sequence shown here is derived from an EMBL/GenBank/DDBJ whole genome shotgun (WGS) entry which is preliminary data.</text>
</comment>
<sequence>MKIRHTVMDYLYRVLMSEFVRPHYRNAPIAEALIDIRVARPDLVTMEQITLAADQLAERFPVRHPMNTIEFGFDFGSNQTNNSQEQTGLRLECENRVLLLQRIGFTYSHLPPYTNWETLRDEALSCWNVFREATKQSAASRLAVRVINKIPTPEAEIALEDYLSVYPVVPTKLPTTAKAAFVQLQMAMSHVIPTAQAILNIASGHADANGPHLLLDIDLFAAGVVEGDEAIWNTIEKFGIEKDVIFEACITDKIREAIQ</sequence>
<protein>
    <submittedName>
        <fullName evidence="1">TIGR04255 family protein</fullName>
    </submittedName>
</protein>
<dbReference type="Proteomes" id="UP000297700">
    <property type="component" value="Unassembled WGS sequence"/>
</dbReference>
<name>A0A4Y9NRR3_9BRAD</name>
<reference evidence="1 2" key="1">
    <citation type="submission" date="2019-03" db="EMBL/GenBank/DDBJ databases">
        <title>Bradyrhizobium strains diversity.</title>
        <authorList>
            <person name="Urquiaga M.C.O."/>
            <person name="Hungria M."/>
            <person name="Delamuta J.R.M."/>
            <person name="Klepa M.S."/>
        </authorList>
    </citation>
    <scope>NUCLEOTIDE SEQUENCE [LARGE SCALE GENOMIC DNA]</scope>
    <source>
        <strain evidence="1 2">CNPSo 3426</strain>
    </source>
</reference>
<dbReference type="InterPro" id="IPR026349">
    <property type="entry name" value="CHP04255"/>
</dbReference>
<accession>A0A4Y9NRR3</accession>
<evidence type="ECO:0000313" key="1">
    <source>
        <dbReference type="EMBL" id="TFV69413.1"/>
    </source>
</evidence>
<dbReference type="AlphaFoldDB" id="A0A4Y9NRR3"/>
<organism evidence="1 2">
    <name type="scientific">Bradyrhizobium frederickii</name>
    <dbReference type="NCBI Taxonomy" id="2560054"/>
    <lineage>
        <taxon>Bacteria</taxon>
        <taxon>Pseudomonadati</taxon>
        <taxon>Pseudomonadota</taxon>
        <taxon>Alphaproteobacteria</taxon>
        <taxon>Hyphomicrobiales</taxon>
        <taxon>Nitrobacteraceae</taxon>
        <taxon>Bradyrhizobium</taxon>
    </lineage>
</organism>
<evidence type="ECO:0000313" key="2">
    <source>
        <dbReference type="Proteomes" id="UP000297700"/>
    </source>
</evidence>
<dbReference type="EMBL" id="SPQS01000027">
    <property type="protein sequence ID" value="TFV69413.1"/>
    <property type="molecule type" value="Genomic_DNA"/>
</dbReference>
<gene>
    <name evidence="1" type="ORF">E4K64_33315</name>
</gene>